<evidence type="ECO:0000256" key="1">
    <source>
        <dbReference type="ARBA" id="ARBA00004651"/>
    </source>
</evidence>
<comment type="similarity">
    <text evidence="7">Belongs to the binding-protein-dependent transport system permease family.</text>
</comment>
<evidence type="ECO:0000256" key="6">
    <source>
        <dbReference type="ARBA" id="ARBA00023136"/>
    </source>
</evidence>
<dbReference type="Pfam" id="PF00528">
    <property type="entry name" value="BPD_transp_1"/>
    <property type="match status" value="1"/>
</dbReference>
<evidence type="ECO:0000259" key="8">
    <source>
        <dbReference type="PROSITE" id="PS50928"/>
    </source>
</evidence>
<organism evidence="9 10">
    <name type="scientific">Cohnella luojiensis</name>
    <dbReference type="NCBI Taxonomy" id="652876"/>
    <lineage>
        <taxon>Bacteria</taxon>
        <taxon>Bacillati</taxon>
        <taxon>Bacillota</taxon>
        <taxon>Bacilli</taxon>
        <taxon>Bacillales</taxon>
        <taxon>Paenibacillaceae</taxon>
        <taxon>Cohnella</taxon>
    </lineage>
</organism>
<feature type="transmembrane region" description="Helical" evidence="7">
    <location>
        <begin position="122"/>
        <end position="142"/>
    </location>
</feature>
<reference evidence="9 10" key="1">
    <citation type="submission" date="2019-03" db="EMBL/GenBank/DDBJ databases">
        <title>Cohnella endophytica sp. nov., a novel endophytic bacterium isolated from bark of Sonneratia apetala.</title>
        <authorList>
            <person name="Tuo L."/>
        </authorList>
    </citation>
    <scope>NUCLEOTIDE SEQUENCE [LARGE SCALE GENOMIC DNA]</scope>
    <source>
        <strain evidence="9 10">CCTCC AB 208254</strain>
    </source>
</reference>
<dbReference type="CDD" id="cd06261">
    <property type="entry name" value="TM_PBP2"/>
    <property type="match status" value="1"/>
</dbReference>
<sequence>MSAFQGSKINPTRFHRTQIKYYLFLILLAVFMILPIIFMFSQALKPLNELFLYPPRFLVENPSFKNFYDLINVTSVTVIPMTRFLFNSIVMTASVVVLSILISAMAGFALSKMQFKSKRAIFEANIIALMFVPASVAIPRYLIVNQLGLTDNMLGHIIPLLALPVGLFLIKQFVDQTPNDLIEAAKIDGAGNFGVFWKIVIPIIRPAMATVAILAFQLAWNNTETSEIYMNKETLRTFAFYMTTLTGTGLENRVAGQGIAAAAALIMFVPNLIIFIFLQSRVIDTMAHSGLK</sequence>
<comment type="caution">
    <text evidence="9">The sequence shown here is derived from an EMBL/GenBank/DDBJ whole genome shotgun (WGS) entry which is preliminary data.</text>
</comment>
<feature type="transmembrane region" description="Helical" evidence="7">
    <location>
        <begin position="84"/>
        <end position="110"/>
    </location>
</feature>
<dbReference type="PROSITE" id="PS50928">
    <property type="entry name" value="ABC_TM1"/>
    <property type="match status" value="1"/>
</dbReference>
<dbReference type="Gene3D" id="1.10.3720.10">
    <property type="entry name" value="MetI-like"/>
    <property type="match status" value="1"/>
</dbReference>
<dbReference type="SUPFAM" id="SSF161098">
    <property type="entry name" value="MetI-like"/>
    <property type="match status" value="1"/>
</dbReference>
<dbReference type="PANTHER" id="PTHR43744">
    <property type="entry name" value="ABC TRANSPORTER PERMEASE PROTEIN MG189-RELATED-RELATED"/>
    <property type="match status" value="1"/>
</dbReference>
<dbReference type="AlphaFoldDB" id="A0A4Y8LWK2"/>
<feature type="transmembrane region" description="Helical" evidence="7">
    <location>
        <begin position="259"/>
        <end position="278"/>
    </location>
</feature>
<evidence type="ECO:0000256" key="3">
    <source>
        <dbReference type="ARBA" id="ARBA00022475"/>
    </source>
</evidence>
<keyword evidence="6 7" id="KW-0472">Membrane</keyword>
<proteinExistence type="inferred from homology"/>
<evidence type="ECO:0000256" key="2">
    <source>
        <dbReference type="ARBA" id="ARBA00022448"/>
    </source>
</evidence>
<evidence type="ECO:0000256" key="5">
    <source>
        <dbReference type="ARBA" id="ARBA00022989"/>
    </source>
</evidence>
<accession>A0A4Y8LWK2</accession>
<dbReference type="GO" id="GO:0005886">
    <property type="term" value="C:plasma membrane"/>
    <property type="evidence" value="ECO:0007669"/>
    <property type="project" value="UniProtKB-SubCell"/>
</dbReference>
<keyword evidence="2 7" id="KW-0813">Transport</keyword>
<dbReference type="InterPro" id="IPR000515">
    <property type="entry name" value="MetI-like"/>
</dbReference>
<dbReference type="OrthoDB" id="9771544at2"/>
<dbReference type="GO" id="GO:0055085">
    <property type="term" value="P:transmembrane transport"/>
    <property type="evidence" value="ECO:0007669"/>
    <property type="project" value="InterPro"/>
</dbReference>
<dbReference type="InterPro" id="IPR035906">
    <property type="entry name" value="MetI-like_sf"/>
</dbReference>
<keyword evidence="10" id="KW-1185">Reference proteome</keyword>
<dbReference type="RefSeq" id="WP_135152380.1">
    <property type="nucleotide sequence ID" value="NZ_SOMN01000014.1"/>
</dbReference>
<name>A0A4Y8LWK2_9BACL</name>
<keyword evidence="5 7" id="KW-1133">Transmembrane helix</keyword>
<feature type="transmembrane region" description="Helical" evidence="7">
    <location>
        <begin position="154"/>
        <end position="174"/>
    </location>
</feature>
<protein>
    <submittedName>
        <fullName evidence="9">Carbohydrate ABC transporter permease</fullName>
    </submittedName>
</protein>
<dbReference type="PANTHER" id="PTHR43744:SF1">
    <property type="entry name" value="BINDING-PROTEIN-DEPENDENT TRANSPORT SYSTEMS INNER MEMBRANE COMPONENT"/>
    <property type="match status" value="1"/>
</dbReference>
<keyword evidence="3" id="KW-1003">Cell membrane</keyword>
<evidence type="ECO:0000313" key="9">
    <source>
        <dbReference type="EMBL" id="TFE26288.1"/>
    </source>
</evidence>
<keyword evidence="4 7" id="KW-0812">Transmembrane</keyword>
<dbReference type="Proteomes" id="UP000297900">
    <property type="component" value="Unassembled WGS sequence"/>
</dbReference>
<gene>
    <name evidence="9" type="ORF">E2980_11760</name>
</gene>
<comment type="subcellular location">
    <subcellularLocation>
        <location evidence="1 7">Cell membrane</location>
        <topology evidence="1 7">Multi-pass membrane protein</topology>
    </subcellularLocation>
</comment>
<evidence type="ECO:0000256" key="4">
    <source>
        <dbReference type="ARBA" id="ARBA00022692"/>
    </source>
</evidence>
<evidence type="ECO:0000256" key="7">
    <source>
        <dbReference type="RuleBase" id="RU363032"/>
    </source>
</evidence>
<feature type="transmembrane region" description="Helical" evidence="7">
    <location>
        <begin position="195"/>
        <end position="220"/>
    </location>
</feature>
<feature type="transmembrane region" description="Helical" evidence="7">
    <location>
        <begin position="21"/>
        <end position="44"/>
    </location>
</feature>
<feature type="domain" description="ABC transmembrane type-1" evidence="8">
    <location>
        <begin position="85"/>
        <end position="278"/>
    </location>
</feature>
<evidence type="ECO:0000313" key="10">
    <source>
        <dbReference type="Proteomes" id="UP000297900"/>
    </source>
</evidence>
<dbReference type="EMBL" id="SOMN01000014">
    <property type="protein sequence ID" value="TFE26288.1"/>
    <property type="molecule type" value="Genomic_DNA"/>
</dbReference>